<reference evidence="2" key="1">
    <citation type="journal article" date="2022" name="Mol. Ecol. Resour.">
        <title>The genomes of chicory, endive, great burdock and yacon provide insights into Asteraceae palaeo-polyploidization history and plant inulin production.</title>
        <authorList>
            <person name="Fan W."/>
            <person name="Wang S."/>
            <person name="Wang H."/>
            <person name="Wang A."/>
            <person name="Jiang F."/>
            <person name="Liu H."/>
            <person name="Zhao H."/>
            <person name="Xu D."/>
            <person name="Zhang Y."/>
        </authorList>
    </citation>
    <scope>NUCLEOTIDE SEQUENCE [LARGE SCALE GENOMIC DNA]</scope>
    <source>
        <strain evidence="2">cv. Niubang</strain>
    </source>
</reference>
<accession>A0ACB9CH60</accession>
<organism evidence="1 2">
    <name type="scientific">Arctium lappa</name>
    <name type="common">Greater burdock</name>
    <name type="synonym">Lappa major</name>
    <dbReference type="NCBI Taxonomy" id="4217"/>
    <lineage>
        <taxon>Eukaryota</taxon>
        <taxon>Viridiplantae</taxon>
        <taxon>Streptophyta</taxon>
        <taxon>Embryophyta</taxon>
        <taxon>Tracheophyta</taxon>
        <taxon>Spermatophyta</taxon>
        <taxon>Magnoliopsida</taxon>
        <taxon>eudicotyledons</taxon>
        <taxon>Gunneridae</taxon>
        <taxon>Pentapetalae</taxon>
        <taxon>asterids</taxon>
        <taxon>campanulids</taxon>
        <taxon>Asterales</taxon>
        <taxon>Asteraceae</taxon>
        <taxon>Carduoideae</taxon>
        <taxon>Cardueae</taxon>
        <taxon>Arctiinae</taxon>
        <taxon>Arctium</taxon>
    </lineage>
</organism>
<sequence length="271" mass="30405">MAGKTYVTKGYSTHTNIPDLQHGYDHGPKNPGNQYVVETKTIKQYILKPAAEFTDFVGSPSKAELLNEYVHAPSMSKTPKYASPAPGFEPNYELNYENSSPPKYHGQEALKKSPNQSSWPMKTSGFSTQNKYRLSNPVHGYPSEEAHLIHSGPDMEEAKYVQNRNISGPNISWQTAGLPATRHPLTTPSNNINEALGFFEESIHYSPRADPRRRGVLDDLSTRAQPIEPLKRYARPVFVAKPNDAHQNFSNTGSTINSHEATRRYRDSFMP</sequence>
<protein>
    <submittedName>
        <fullName evidence="1">Uncharacterized protein</fullName>
    </submittedName>
</protein>
<comment type="caution">
    <text evidence="1">The sequence shown here is derived from an EMBL/GenBank/DDBJ whole genome shotgun (WGS) entry which is preliminary data.</text>
</comment>
<name>A0ACB9CH60_ARCLA</name>
<reference evidence="1 2" key="2">
    <citation type="journal article" date="2022" name="Mol. Ecol. Resour.">
        <title>The genomes of chicory, endive, great burdock and yacon provide insights into Asteraceae paleo-polyploidization history and plant inulin production.</title>
        <authorList>
            <person name="Fan W."/>
            <person name="Wang S."/>
            <person name="Wang H."/>
            <person name="Wang A."/>
            <person name="Jiang F."/>
            <person name="Liu H."/>
            <person name="Zhao H."/>
            <person name="Xu D."/>
            <person name="Zhang Y."/>
        </authorList>
    </citation>
    <scope>NUCLEOTIDE SEQUENCE [LARGE SCALE GENOMIC DNA]</scope>
    <source>
        <strain evidence="2">cv. Niubang</strain>
    </source>
</reference>
<keyword evidence="2" id="KW-1185">Reference proteome</keyword>
<evidence type="ECO:0000313" key="2">
    <source>
        <dbReference type="Proteomes" id="UP001055879"/>
    </source>
</evidence>
<dbReference type="EMBL" id="CM042050">
    <property type="protein sequence ID" value="KAI3733634.1"/>
    <property type="molecule type" value="Genomic_DNA"/>
</dbReference>
<proteinExistence type="predicted"/>
<gene>
    <name evidence="1" type="ORF">L6452_13082</name>
</gene>
<dbReference type="Proteomes" id="UP001055879">
    <property type="component" value="Linkage Group LG04"/>
</dbReference>
<evidence type="ECO:0000313" key="1">
    <source>
        <dbReference type="EMBL" id="KAI3733634.1"/>
    </source>
</evidence>